<proteinExistence type="predicted"/>
<dbReference type="Proteomes" id="UP000251197">
    <property type="component" value="Unassembled WGS sequence"/>
</dbReference>
<evidence type="ECO:0000313" key="2">
    <source>
        <dbReference type="Proteomes" id="UP000251197"/>
    </source>
</evidence>
<sequence length="48" mass="5543">MGKAKLIIWPESAISDLEINQQQFLTMMDDLAAGKTQLINYRYRRCAP</sequence>
<keyword evidence="1" id="KW-0808">Transferase</keyword>
<dbReference type="GO" id="GO:0016746">
    <property type="term" value="F:acyltransferase activity"/>
    <property type="evidence" value="ECO:0007669"/>
    <property type="project" value="UniProtKB-KW"/>
</dbReference>
<dbReference type="EMBL" id="UAVU01000003">
    <property type="protein sequence ID" value="SQA96776.1"/>
    <property type="molecule type" value="Genomic_DNA"/>
</dbReference>
<dbReference type="EC" id="2.3.1.-" evidence="1"/>
<reference evidence="1 2" key="1">
    <citation type="submission" date="2018-06" db="EMBL/GenBank/DDBJ databases">
        <authorList>
            <consortium name="Pathogen Informatics"/>
            <person name="Doyle S."/>
        </authorList>
    </citation>
    <scope>NUCLEOTIDE SEQUENCE [LARGE SCALE GENOMIC DNA]</scope>
    <source>
        <strain evidence="1 2">NCTC12120</strain>
    </source>
</reference>
<organism evidence="1 2">
    <name type="scientific">Cedecea neteri</name>
    <dbReference type="NCBI Taxonomy" id="158822"/>
    <lineage>
        <taxon>Bacteria</taxon>
        <taxon>Pseudomonadati</taxon>
        <taxon>Pseudomonadota</taxon>
        <taxon>Gammaproteobacteria</taxon>
        <taxon>Enterobacterales</taxon>
        <taxon>Enterobacteriaceae</taxon>
        <taxon>Cedecea</taxon>
    </lineage>
</organism>
<protein>
    <submittedName>
        <fullName evidence="1">Apolipoprotein N-acyltransferase</fullName>
        <ecNumber evidence="1">2.3.1.-</ecNumber>
    </submittedName>
</protein>
<gene>
    <name evidence="1" type="primary">lnt_2</name>
    <name evidence="1" type="ORF">NCTC12120_00543</name>
</gene>
<keyword evidence="1" id="KW-0012">Acyltransferase</keyword>
<dbReference type="AlphaFoldDB" id="A0A2X2SUG4"/>
<name>A0A2X2SUG4_9ENTR</name>
<evidence type="ECO:0000313" key="1">
    <source>
        <dbReference type="EMBL" id="SQA96776.1"/>
    </source>
</evidence>
<keyword evidence="1" id="KW-0449">Lipoprotein</keyword>
<accession>A0A2X2SUG4</accession>